<dbReference type="SUPFAM" id="SSF51735">
    <property type="entry name" value="NAD(P)-binding Rossmann-fold domains"/>
    <property type="match status" value="1"/>
</dbReference>
<dbReference type="GO" id="GO:0005739">
    <property type="term" value="C:mitochondrion"/>
    <property type="evidence" value="ECO:0007669"/>
    <property type="project" value="TreeGrafter"/>
</dbReference>
<feature type="transmembrane region" description="Helical" evidence="2">
    <location>
        <begin position="280"/>
        <end position="300"/>
    </location>
</feature>
<dbReference type="GO" id="GO:0047131">
    <property type="term" value="F:saccharopine dehydrogenase (NAD+, L-glutamate-forming) activity"/>
    <property type="evidence" value="ECO:0007669"/>
    <property type="project" value="UniProtKB-EC"/>
</dbReference>
<dbReference type="Proteomes" id="UP000054498">
    <property type="component" value="Unassembled WGS sequence"/>
</dbReference>
<dbReference type="InterPro" id="IPR036291">
    <property type="entry name" value="NAD(P)-bd_dom_sf"/>
</dbReference>
<accession>A0A0D2JCK0</accession>
<dbReference type="GO" id="GO:0005886">
    <property type="term" value="C:plasma membrane"/>
    <property type="evidence" value="ECO:0007669"/>
    <property type="project" value="TreeGrafter"/>
</dbReference>
<comment type="similarity">
    <text evidence="1">Belongs to the saccharopine dehydrogenase family.</text>
</comment>
<dbReference type="GO" id="GO:0009247">
    <property type="term" value="P:glycolipid biosynthetic process"/>
    <property type="evidence" value="ECO:0007669"/>
    <property type="project" value="TreeGrafter"/>
</dbReference>
<proteinExistence type="inferred from homology"/>
<dbReference type="KEGG" id="mng:MNEG_10554"/>
<name>A0A0D2JCK0_9CHLO</name>
<dbReference type="InterPro" id="IPR005097">
    <property type="entry name" value="Sacchrp_dh_NADP-bd"/>
</dbReference>
<keyword evidence="5" id="KW-1185">Reference proteome</keyword>
<sequence>MQAVKSFDVVVLGASGFTGRLVCEHIARDYQGKVRWAMAGRDRAKLEEIKRNLTEINPGVQAVPVIVADAFDYPSLASLAQSSKVVINVAGPYAKYGDKVVEAAVNEGAHYCDLTGEVNWVNRMISRHHETAKQKGVKVVHCCGYDSVPFDIGVLVVADHIRKKLGKGTSQVFGLMEDARGGVSGGTIASAMNMAVAEDPSDVKKAMGDKYYLCPPGERGSDSASMRALLPEWNRYSGAWMAPFVMEAVNSRVVHRSNALTKGHYGSDFKYREAVSTKSLVGASLISVFMVVAGAVLNFGPLRAFAMRYLPKPGEGPSRETMFNGYWKHAAIGLTEEEPGTEPQVVVAKCSDPHRDGGYWSTARMLLESGLCLALDSDKLKEAGQLQGGVLTPATAMGLVLAGRLREAGITFDVVQSPALKQAAE</sequence>
<dbReference type="RefSeq" id="XP_013896427.1">
    <property type="nucleotide sequence ID" value="XM_014040973.1"/>
</dbReference>
<dbReference type="EC" id="1.5.1.9" evidence="4"/>
<dbReference type="GO" id="GO:0005811">
    <property type="term" value="C:lipid droplet"/>
    <property type="evidence" value="ECO:0007669"/>
    <property type="project" value="TreeGrafter"/>
</dbReference>
<evidence type="ECO:0000259" key="3">
    <source>
        <dbReference type="Pfam" id="PF03435"/>
    </source>
</evidence>
<dbReference type="InterPro" id="IPR051276">
    <property type="entry name" value="Saccharopine_DH-like_oxidrdct"/>
</dbReference>
<gene>
    <name evidence="4" type="ORF">MNEG_10554</name>
</gene>
<dbReference type="Gene3D" id="3.40.50.720">
    <property type="entry name" value="NAD(P)-binding Rossmann-like Domain"/>
    <property type="match status" value="1"/>
</dbReference>
<dbReference type="STRING" id="145388.A0A0D2JCK0"/>
<dbReference type="PANTHER" id="PTHR12286">
    <property type="entry name" value="SACCHAROPINE DEHYDROGENASE-LIKE OXIDOREDUCTASE"/>
    <property type="match status" value="1"/>
</dbReference>
<evidence type="ECO:0000313" key="5">
    <source>
        <dbReference type="Proteomes" id="UP000054498"/>
    </source>
</evidence>
<feature type="domain" description="Saccharopine dehydrogenase NADP binding" evidence="3">
    <location>
        <begin position="9"/>
        <end position="140"/>
    </location>
</feature>
<dbReference type="EMBL" id="KK102584">
    <property type="protein sequence ID" value="KIY97407.1"/>
    <property type="molecule type" value="Genomic_DNA"/>
</dbReference>
<dbReference type="Pfam" id="PF03435">
    <property type="entry name" value="Sacchrp_dh_NADP"/>
    <property type="match status" value="1"/>
</dbReference>
<keyword evidence="2" id="KW-0812">Transmembrane</keyword>
<protein>
    <submittedName>
        <fullName evidence="4">Saccharopine dehydrogenase (NAD(+),L-glutamate-forming)</fullName>
        <ecNumber evidence="4">1.5.1.9</ecNumber>
    </submittedName>
</protein>
<evidence type="ECO:0000313" key="4">
    <source>
        <dbReference type="EMBL" id="KIY97407.1"/>
    </source>
</evidence>
<dbReference type="AlphaFoldDB" id="A0A0D2JCK0"/>
<keyword evidence="2" id="KW-1133">Transmembrane helix</keyword>
<evidence type="ECO:0000256" key="2">
    <source>
        <dbReference type="SAM" id="Phobius"/>
    </source>
</evidence>
<evidence type="ECO:0000256" key="1">
    <source>
        <dbReference type="ARBA" id="ARBA00038048"/>
    </source>
</evidence>
<keyword evidence="2" id="KW-0472">Membrane</keyword>
<organism evidence="4 5">
    <name type="scientific">Monoraphidium neglectum</name>
    <dbReference type="NCBI Taxonomy" id="145388"/>
    <lineage>
        <taxon>Eukaryota</taxon>
        <taxon>Viridiplantae</taxon>
        <taxon>Chlorophyta</taxon>
        <taxon>core chlorophytes</taxon>
        <taxon>Chlorophyceae</taxon>
        <taxon>CS clade</taxon>
        <taxon>Sphaeropleales</taxon>
        <taxon>Selenastraceae</taxon>
        <taxon>Monoraphidium</taxon>
    </lineage>
</organism>
<dbReference type="PANTHER" id="PTHR12286:SF5">
    <property type="entry name" value="SACCHAROPINE DEHYDROGENASE-LIKE OXIDOREDUCTASE"/>
    <property type="match status" value="1"/>
</dbReference>
<keyword evidence="4" id="KW-0560">Oxidoreductase</keyword>
<reference evidence="4 5" key="1">
    <citation type="journal article" date="2013" name="BMC Genomics">
        <title>Reconstruction of the lipid metabolism for the microalga Monoraphidium neglectum from its genome sequence reveals characteristics suitable for biofuel production.</title>
        <authorList>
            <person name="Bogen C."/>
            <person name="Al-Dilaimi A."/>
            <person name="Albersmeier A."/>
            <person name="Wichmann J."/>
            <person name="Grundmann M."/>
            <person name="Rupp O."/>
            <person name="Lauersen K.J."/>
            <person name="Blifernez-Klassen O."/>
            <person name="Kalinowski J."/>
            <person name="Goesmann A."/>
            <person name="Mussgnug J.H."/>
            <person name="Kruse O."/>
        </authorList>
    </citation>
    <scope>NUCLEOTIDE SEQUENCE [LARGE SCALE GENOMIC DNA]</scope>
    <source>
        <strain evidence="4 5">SAG 48.87</strain>
    </source>
</reference>
<dbReference type="GeneID" id="25727728"/>
<dbReference type="OrthoDB" id="10268090at2759"/>